<dbReference type="InterPro" id="IPR007751">
    <property type="entry name" value="DUF676_lipase-like"/>
</dbReference>
<dbReference type="GeneID" id="38112721"/>
<dbReference type="PANTHER" id="PTHR47685">
    <property type="entry name" value="MAGNESIUM TRANSPORT PROTEIN CORA"/>
    <property type="match status" value="1"/>
</dbReference>
<protein>
    <recommendedName>
        <fullName evidence="9">DUF676 domain-containing protein</fullName>
    </recommendedName>
</protein>
<evidence type="ECO:0000259" key="9">
    <source>
        <dbReference type="Pfam" id="PF05057"/>
    </source>
</evidence>
<dbReference type="PANTHER" id="PTHR47685:SF1">
    <property type="entry name" value="MAGNESIUM TRANSPORT PROTEIN CORA"/>
    <property type="match status" value="1"/>
</dbReference>
<feature type="transmembrane region" description="Helical" evidence="8">
    <location>
        <begin position="1015"/>
        <end position="1035"/>
    </location>
</feature>
<dbReference type="InterPro" id="IPR050829">
    <property type="entry name" value="CorA_MIT"/>
</dbReference>
<dbReference type="RefSeq" id="XP_026607530.1">
    <property type="nucleotide sequence ID" value="XM_026744367.1"/>
</dbReference>
<gene>
    <name evidence="10" type="ORF">DSM5745_02351</name>
</gene>
<evidence type="ECO:0000256" key="6">
    <source>
        <dbReference type="SAM" id="Coils"/>
    </source>
</evidence>
<dbReference type="Pfam" id="PF01544">
    <property type="entry name" value="CorA"/>
    <property type="match status" value="1"/>
</dbReference>
<feature type="region of interest" description="Disordered" evidence="7">
    <location>
        <begin position="381"/>
        <end position="400"/>
    </location>
</feature>
<dbReference type="SUPFAM" id="SSF53474">
    <property type="entry name" value="alpha/beta-Hydrolases"/>
    <property type="match status" value="1"/>
</dbReference>
<feature type="compositionally biased region" description="Acidic residues" evidence="7">
    <location>
        <begin position="426"/>
        <end position="441"/>
    </location>
</feature>
<comment type="caution">
    <text evidence="10">The sequence shown here is derived from an EMBL/GenBank/DDBJ whole genome shotgun (WGS) entry which is preliminary data.</text>
</comment>
<organism evidence="10 11">
    <name type="scientific">Aspergillus mulundensis</name>
    <dbReference type="NCBI Taxonomy" id="1810919"/>
    <lineage>
        <taxon>Eukaryota</taxon>
        <taxon>Fungi</taxon>
        <taxon>Dikarya</taxon>
        <taxon>Ascomycota</taxon>
        <taxon>Pezizomycotina</taxon>
        <taxon>Eurotiomycetes</taxon>
        <taxon>Eurotiomycetidae</taxon>
        <taxon>Eurotiales</taxon>
        <taxon>Aspergillaceae</taxon>
        <taxon>Aspergillus</taxon>
        <taxon>Aspergillus subgen. Nidulantes</taxon>
    </lineage>
</organism>
<feature type="domain" description="DUF676" evidence="9">
    <location>
        <begin position="60"/>
        <end position="137"/>
    </location>
</feature>
<evidence type="ECO:0000256" key="4">
    <source>
        <dbReference type="ARBA" id="ARBA00022989"/>
    </source>
</evidence>
<feature type="transmembrane region" description="Helical" evidence="8">
    <location>
        <begin position="979"/>
        <end position="1003"/>
    </location>
</feature>
<evidence type="ECO:0000313" key="11">
    <source>
        <dbReference type="Proteomes" id="UP000256690"/>
    </source>
</evidence>
<feature type="coiled-coil region" evidence="6">
    <location>
        <begin position="898"/>
        <end position="936"/>
    </location>
</feature>
<sequence>MASDTVTNVDIVAIPAIGADPERAWATDGIESPWLTTELPGFIPNARVLLIDHGELDGEDTLESLATRLLNQLQEARKSSNHRRPIFFLCHSTGGLVATTALVQASRSRSPLDSVFSCCYGIAFFGTPHYGSSYLSAPEFGRPIHHLLRLKYAIPVGLCDIFRPRHEQLKRLGSQFRSISADMKIWTFLETVDSVFTITDTETGSTIDMHVPITSIRSGLLGFEHESELPLATDHAGTSSFKGQETTARMDFIRSLQSSIATALELSIMSDVPLQVEQEVMVHVNGFYEDTARGVSRDSPLQLWSTKVPLEQFLDSGPTKCLEERLKHSSRLSSGTLDSDTSDFGSRPTSAHADSSRIDARLREPDIIPLEVVPSRPSVKRSRSFLAEHPSQQASPRLHVTEPAPEGYFDIQSEGSASQRRVSHDEFDDEDAGEDETETADDLGTITPGQRNLLTSLSSKYREFLNVPFRERTPEERPRLAPRFDRPEPGTERMIWVHVPYTHTDWVPHVLSKVCKGKTKQNLFRKLVNNDNWFSNLITARHLEPHARYVRPACIHFKMDSPPIKASEPHGPQLALYLPYLHWDTYWNLLQRRKVIEERLRQGRSRPVPDDISRSSLESKLIWKYVGNEPPIHIRRTLDQFGYPNLRSTVARDDDQMLWKRTRKVINLNDELSNSIPLSEGLDPQSPVFVDGKVLMVDQLWLWVVDQNTVVTFFPKQEPTTVGGKFYEQTNLFNSIYNELNGDLASRFETAGDLAALIVQHAVTVLLSSTLHSDLQILRIFEESISILTELTTKSFKQFRNRGFVTRPAEYNKTPDGRIMTADEREERDRELALQNRSDLSSLLELRDIVDELGTIMKLLEQQTTTINDMAKYFEQRGYGKSFTAGSLKKLDEYHTHISEMRENAIAAQKAVENLLDVKQKQANVDEAKLARWEAEVTASQSRAVMVFTIFTVIFLPLSFFTSLFGINAREWSGEPTNLTLRTMLTISGPTSIAVIVSALLIAFSERLRDTLLKFQKILFGLCKDLIYLPLAAIFHHGNGYKASRNSKTSLASTTKTSKTSRMGDRVSRYLASWRYRGDLGEDFWRRDDETEKEKGGYSTSGATTASNLTGVVGRRTDGAGMTLPSVLVSEASGGGHWHAANGNWNGNGHGVHMDRMRGGLEGMVRERDIA</sequence>
<feature type="transmembrane region" description="Helical" evidence="8">
    <location>
        <begin position="944"/>
        <end position="967"/>
    </location>
</feature>
<feature type="compositionally biased region" description="Low complexity" evidence="7">
    <location>
        <begin position="331"/>
        <end position="346"/>
    </location>
</feature>
<evidence type="ECO:0000256" key="3">
    <source>
        <dbReference type="ARBA" id="ARBA00022692"/>
    </source>
</evidence>
<accession>A0A3D8SWA0</accession>
<dbReference type="SUPFAM" id="SSF144083">
    <property type="entry name" value="Magnesium transport protein CorA, transmembrane region"/>
    <property type="match status" value="1"/>
</dbReference>
<evidence type="ECO:0000256" key="7">
    <source>
        <dbReference type="SAM" id="MobiDB-lite"/>
    </source>
</evidence>
<dbReference type="InterPro" id="IPR045863">
    <property type="entry name" value="CorA_TM1_TM2"/>
</dbReference>
<dbReference type="Pfam" id="PF05057">
    <property type="entry name" value="DUF676"/>
    <property type="match status" value="1"/>
</dbReference>
<dbReference type="InterPro" id="IPR029058">
    <property type="entry name" value="AB_hydrolase_fold"/>
</dbReference>
<comment type="similarity">
    <text evidence="2">Belongs to the putative lipase ROG1 family.</text>
</comment>
<evidence type="ECO:0000256" key="8">
    <source>
        <dbReference type="SAM" id="Phobius"/>
    </source>
</evidence>
<evidence type="ECO:0000313" key="10">
    <source>
        <dbReference type="EMBL" id="RDW90576.1"/>
    </source>
</evidence>
<evidence type="ECO:0000256" key="2">
    <source>
        <dbReference type="ARBA" id="ARBA00007920"/>
    </source>
</evidence>
<keyword evidence="6" id="KW-0175">Coiled coil</keyword>
<name>A0A3D8SWA0_9EURO</name>
<dbReference type="EMBL" id="PVWQ01000002">
    <property type="protein sequence ID" value="RDW90576.1"/>
    <property type="molecule type" value="Genomic_DNA"/>
</dbReference>
<keyword evidence="5 8" id="KW-0472">Membrane</keyword>
<evidence type="ECO:0000256" key="5">
    <source>
        <dbReference type="ARBA" id="ARBA00023136"/>
    </source>
</evidence>
<keyword evidence="3 8" id="KW-0812">Transmembrane</keyword>
<dbReference type="Gene3D" id="1.20.58.340">
    <property type="entry name" value="Magnesium transport protein CorA, transmembrane region"/>
    <property type="match status" value="1"/>
</dbReference>
<dbReference type="OrthoDB" id="361039at2759"/>
<keyword evidence="11" id="KW-1185">Reference proteome</keyword>
<feature type="region of interest" description="Disordered" evidence="7">
    <location>
        <begin position="325"/>
        <end position="360"/>
    </location>
</feature>
<dbReference type="GO" id="GO:0016020">
    <property type="term" value="C:membrane"/>
    <property type="evidence" value="ECO:0007669"/>
    <property type="project" value="UniProtKB-SubCell"/>
</dbReference>
<keyword evidence="4 8" id="KW-1133">Transmembrane helix</keyword>
<dbReference type="GO" id="GO:0046873">
    <property type="term" value="F:metal ion transmembrane transporter activity"/>
    <property type="evidence" value="ECO:0007669"/>
    <property type="project" value="InterPro"/>
</dbReference>
<dbReference type="Gene3D" id="3.40.50.1820">
    <property type="entry name" value="alpha/beta hydrolase"/>
    <property type="match status" value="1"/>
</dbReference>
<dbReference type="InterPro" id="IPR002523">
    <property type="entry name" value="MgTranspt_CorA/ZnTranspt_ZntB"/>
</dbReference>
<evidence type="ECO:0000256" key="1">
    <source>
        <dbReference type="ARBA" id="ARBA00004141"/>
    </source>
</evidence>
<dbReference type="AlphaFoldDB" id="A0A3D8SWA0"/>
<reference evidence="10 11" key="1">
    <citation type="journal article" date="2018" name="IMA Fungus">
        <title>IMA Genome-F 9: Draft genome sequence of Annulohypoxylon stygium, Aspergillus mulundensis, Berkeleyomyces basicola (syn. Thielaviopsis basicola), Ceratocystis smalleyi, two Cercospora beticola strains, Coleophoma cylindrospora, Fusarium fracticaudum, Phialophora cf. hyalina, and Morchella septimelata.</title>
        <authorList>
            <person name="Wingfield B.D."/>
            <person name="Bills G.F."/>
            <person name="Dong Y."/>
            <person name="Huang W."/>
            <person name="Nel W.J."/>
            <person name="Swalarsk-Parry B.S."/>
            <person name="Vaghefi N."/>
            <person name="Wilken P.M."/>
            <person name="An Z."/>
            <person name="de Beer Z.W."/>
            <person name="De Vos L."/>
            <person name="Chen L."/>
            <person name="Duong T.A."/>
            <person name="Gao Y."/>
            <person name="Hammerbacher A."/>
            <person name="Kikkert J.R."/>
            <person name="Li Y."/>
            <person name="Li H."/>
            <person name="Li K."/>
            <person name="Li Q."/>
            <person name="Liu X."/>
            <person name="Ma X."/>
            <person name="Naidoo K."/>
            <person name="Pethybridge S.J."/>
            <person name="Sun J."/>
            <person name="Steenkamp E.T."/>
            <person name="van der Nest M.A."/>
            <person name="van Wyk S."/>
            <person name="Wingfield M.J."/>
            <person name="Xiong C."/>
            <person name="Yue Q."/>
            <person name="Zhang X."/>
        </authorList>
    </citation>
    <scope>NUCLEOTIDE SEQUENCE [LARGE SCALE GENOMIC DNA]</scope>
    <source>
        <strain evidence="10 11">DSM 5745</strain>
    </source>
</reference>
<proteinExistence type="inferred from homology"/>
<comment type="subcellular location">
    <subcellularLocation>
        <location evidence="1">Membrane</location>
        <topology evidence="1">Multi-pass membrane protein</topology>
    </subcellularLocation>
</comment>
<feature type="region of interest" description="Disordered" evidence="7">
    <location>
        <begin position="407"/>
        <end position="451"/>
    </location>
</feature>
<dbReference type="Proteomes" id="UP000256690">
    <property type="component" value="Unassembled WGS sequence"/>
</dbReference>